<dbReference type="SFLD" id="SFLDG01129">
    <property type="entry name" value="C1.5:_HAD__Beta-PGM__Phosphata"/>
    <property type="match status" value="1"/>
</dbReference>
<comment type="cofactor">
    <cofactor evidence="1">
        <name>Mg(2+)</name>
        <dbReference type="ChEBI" id="CHEBI:18420"/>
    </cofactor>
</comment>
<dbReference type="PANTHER" id="PTHR46193">
    <property type="entry name" value="6-PHOSPHOGLUCONATE PHOSPHATASE"/>
    <property type="match status" value="1"/>
</dbReference>
<organism evidence="5 6">
    <name type="scientific">Arthrobacter horti</name>
    <dbReference type="NCBI Taxonomy" id="3068273"/>
    <lineage>
        <taxon>Bacteria</taxon>
        <taxon>Bacillati</taxon>
        <taxon>Actinomycetota</taxon>
        <taxon>Actinomycetes</taxon>
        <taxon>Micrococcales</taxon>
        <taxon>Micrococcaceae</taxon>
        <taxon>Arthrobacter</taxon>
    </lineage>
</organism>
<keyword evidence="6" id="KW-1185">Reference proteome</keyword>
<keyword evidence="4" id="KW-0460">Magnesium</keyword>
<dbReference type="InterPro" id="IPR023214">
    <property type="entry name" value="HAD_sf"/>
</dbReference>
<dbReference type="SFLD" id="SFLDS00003">
    <property type="entry name" value="Haloacid_Dehalogenase"/>
    <property type="match status" value="1"/>
</dbReference>
<name>A0ABT9IN65_9MICC</name>
<accession>A0ABT9IN65</accession>
<dbReference type="InterPro" id="IPR006439">
    <property type="entry name" value="HAD-SF_hydro_IA"/>
</dbReference>
<gene>
    <name evidence="5" type="ORF">Q9R02_05430</name>
</gene>
<dbReference type="Gene3D" id="3.40.50.1000">
    <property type="entry name" value="HAD superfamily/HAD-like"/>
    <property type="match status" value="1"/>
</dbReference>
<evidence type="ECO:0000313" key="6">
    <source>
        <dbReference type="Proteomes" id="UP001232725"/>
    </source>
</evidence>
<comment type="caution">
    <text evidence="5">The sequence shown here is derived from an EMBL/GenBank/DDBJ whole genome shotgun (WGS) entry which is preliminary data.</text>
</comment>
<dbReference type="InterPro" id="IPR051600">
    <property type="entry name" value="Beta-PGM-like"/>
</dbReference>
<dbReference type="EMBL" id="JAVALS010000002">
    <property type="protein sequence ID" value="MDP5226594.1"/>
    <property type="molecule type" value="Genomic_DNA"/>
</dbReference>
<evidence type="ECO:0000313" key="5">
    <source>
        <dbReference type="EMBL" id="MDP5226594.1"/>
    </source>
</evidence>
<evidence type="ECO:0000256" key="3">
    <source>
        <dbReference type="ARBA" id="ARBA00022723"/>
    </source>
</evidence>
<dbReference type="PANTHER" id="PTHR46193:SF10">
    <property type="entry name" value="6-PHOSPHOGLUCONATE PHOSPHATASE"/>
    <property type="match status" value="1"/>
</dbReference>
<dbReference type="RefSeq" id="WP_305995636.1">
    <property type="nucleotide sequence ID" value="NZ_JAVALS010000002.1"/>
</dbReference>
<dbReference type="Proteomes" id="UP001232725">
    <property type="component" value="Unassembled WGS sequence"/>
</dbReference>
<dbReference type="Gene3D" id="1.10.150.240">
    <property type="entry name" value="Putative phosphatase, domain 2"/>
    <property type="match status" value="1"/>
</dbReference>
<keyword evidence="3" id="KW-0479">Metal-binding</keyword>
<protein>
    <submittedName>
        <fullName evidence="5">HAD family phosphatase</fullName>
    </submittedName>
</protein>
<dbReference type="InterPro" id="IPR023198">
    <property type="entry name" value="PGP-like_dom2"/>
</dbReference>
<comment type="similarity">
    <text evidence="2">Belongs to the HAD-like hydrolase superfamily. CbbY/CbbZ/Gph/YieH family.</text>
</comment>
<evidence type="ECO:0000256" key="4">
    <source>
        <dbReference type="ARBA" id="ARBA00022842"/>
    </source>
</evidence>
<dbReference type="Pfam" id="PF00702">
    <property type="entry name" value="Hydrolase"/>
    <property type="match status" value="1"/>
</dbReference>
<sequence>MGVVFWTVSPDRRAMPLHPVPDAMIFDCDGVLVDSETIVNTVLRDEVERLGWSMSLEECIGTFMGSSLAGVLELVHRRTGTAVSGDWVQTFTERRDAALEESLAPIPGAARVVEFARHHFGGRIACASNSDPAKIRLQLNKTGLLDPFDGKIFSAFNAGAPKPDPAVFLAAAAAMNPPSTAALILEDSPSGVQAGKAAGATVIGLLTSSDEPDLKAAGADLIAESLGDVPELIRSLSATR</sequence>
<reference evidence="5 6" key="1">
    <citation type="submission" date="2023-08" db="EMBL/GenBank/DDBJ databases">
        <title>Arthrobacter horti sp. nov., isolated from forest soil.</title>
        <authorList>
            <person name="Park M."/>
        </authorList>
    </citation>
    <scope>NUCLEOTIDE SEQUENCE [LARGE SCALE GENOMIC DNA]</scope>
    <source>
        <strain evidence="5 6">YJM1</strain>
    </source>
</reference>
<dbReference type="SUPFAM" id="SSF56784">
    <property type="entry name" value="HAD-like"/>
    <property type="match status" value="1"/>
</dbReference>
<proteinExistence type="inferred from homology"/>
<dbReference type="NCBIfam" id="TIGR01509">
    <property type="entry name" value="HAD-SF-IA-v3"/>
    <property type="match status" value="1"/>
</dbReference>
<evidence type="ECO:0000256" key="1">
    <source>
        <dbReference type="ARBA" id="ARBA00001946"/>
    </source>
</evidence>
<evidence type="ECO:0000256" key="2">
    <source>
        <dbReference type="ARBA" id="ARBA00006171"/>
    </source>
</evidence>
<dbReference type="InterPro" id="IPR036412">
    <property type="entry name" value="HAD-like_sf"/>
</dbReference>